<sequence>MTNGNVEAFKMLLPGPCLWNQSENAASLANCSITLEGAQNCKNGSQISKKDPVFQNLLKLNESMQYQNCVCIGRISRTFERVGRVGERGFHVEGMVIVRKKPVVKAE</sequence>
<accession>A0A915IDX3</accession>
<reference evidence="2" key="1">
    <citation type="submission" date="2022-11" db="UniProtKB">
        <authorList>
            <consortium name="WormBaseParasite"/>
        </authorList>
    </citation>
    <scope>IDENTIFICATION</scope>
</reference>
<evidence type="ECO:0000313" key="1">
    <source>
        <dbReference type="Proteomes" id="UP000887565"/>
    </source>
</evidence>
<dbReference type="AlphaFoldDB" id="A0A915IDX3"/>
<dbReference type="Proteomes" id="UP000887565">
    <property type="component" value="Unplaced"/>
</dbReference>
<name>A0A915IDX3_ROMCU</name>
<keyword evidence="1" id="KW-1185">Reference proteome</keyword>
<organism evidence="1 2">
    <name type="scientific">Romanomermis culicivorax</name>
    <name type="common">Nematode worm</name>
    <dbReference type="NCBI Taxonomy" id="13658"/>
    <lineage>
        <taxon>Eukaryota</taxon>
        <taxon>Metazoa</taxon>
        <taxon>Ecdysozoa</taxon>
        <taxon>Nematoda</taxon>
        <taxon>Enoplea</taxon>
        <taxon>Dorylaimia</taxon>
        <taxon>Mermithida</taxon>
        <taxon>Mermithoidea</taxon>
        <taxon>Mermithidae</taxon>
        <taxon>Romanomermis</taxon>
    </lineage>
</organism>
<evidence type="ECO:0000313" key="2">
    <source>
        <dbReference type="WBParaSite" id="nRc.2.0.1.t12399-RA"/>
    </source>
</evidence>
<protein>
    <submittedName>
        <fullName evidence="2">Uncharacterized protein</fullName>
    </submittedName>
</protein>
<proteinExistence type="predicted"/>
<dbReference type="WBParaSite" id="nRc.2.0.1.t12399-RA">
    <property type="protein sequence ID" value="nRc.2.0.1.t12399-RA"/>
    <property type="gene ID" value="nRc.2.0.1.g12399"/>
</dbReference>